<protein>
    <submittedName>
        <fullName evidence="1">Uncharacterized protein</fullName>
    </submittedName>
</protein>
<dbReference type="AlphaFoldDB" id="A0A8X6QUM4"/>
<reference evidence="1" key="1">
    <citation type="submission" date="2020-08" db="EMBL/GenBank/DDBJ databases">
        <title>Multicomponent nature underlies the extraordinary mechanical properties of spider dragline silk.</title>
        <authorList>
            <person name="Kono N."/>
            <person name="Nakamura H."/>
            <person name="Mori M."/>
            <person name="Yoshida Y."/>
            <person name="Ohtoshi R."/>
            <person name="Malay A.D."/>
            <person name="Moran D.A.P."/>
            <person name="Tomita M."/>
            <person name="Numata K."/>
            <person name="Arakawa K."/>
        </authorList>
    </citation>
    <scope>NUCLEOTIDE SEQUENCE</scope>
</reference>
<sequence>MWLIQSLYSHFILYLRQSSGICISWVLSVPIWVGCLNQSGLPSITAGRAAGLCPALSNWRDSMSYFPLLRQFVELSHSGSGGFVQIFLPQKQAGTLGLAHAGYTGQRLGWSEEVLLWWWFIILGLPPCIDNDCLENACFPILILS</sequence>
<dbReference type="Proteomes" id="UP000887013">
    <property type="component" value="Unassembled WGS sequence"/>
</dbReference>
<dbReference type="EMBL" id="BMAW01083046">
    <property type="protein sequence ID" value="GFU31864.1"/>
    <property type="molecule type" value="Genomic_DNA"/>
</dbReference>
<keyword evidence="2" id="KW-1185">Reference proteome</keyword>
<evidence type="ECO:0000313" key="1">
    <source>
        <dbReference type="EMBL" id="GFU31864.1"/>
    </source>
</evidence>
<accession>A0A8X6QUM4</accession>
<proteinExistence type="predicted"/>
<organism evidence="1 2">
    <name type="scientific">Nephila pilipes</name>
    <name type="common">Giant wood spider</name>
    <name type="synonym">Nephila maculata</name>
    <dbReference type="NCBI Taxonomy" id="299642"/>
    <lineage>
        <taxon>Eukaryota</taxon>
        <taxon>Metazoa</taxon>
        <taxon>Ecdysozoa</taxon>
        <taxon>Arthropoda</taxon>
        <taxon>Chelicerata</taxon>
        <taxon>Arachnida</taxon>
        <taxon>Araneae</taxon>
        <taxon>Araneomorphae</taxon>
        <taxon>Entelegynae</taxon>
        <taxon>Araneoidea</taxon>
        <taxon>Nephilidae</taxon>
        <taxon>Nephila</taxon>
    </lineage>
</organism>
<evidence type="ECO:0000313" key="2">
    <source>
        <dbReference type="Proteomes" id="UP000887013"/>
    </source>
</evidence>
<gene>
    <name evidence="1" type="ORF">NPIL_674591</name>
</gene>
<comment type="caution">
    <text evidence="1">The sequence shown here is derived from an EMBL/GenBank/DDBJ whole genome shotgun (WGS) entry which is preliminary data.</text>
</comment>
<name>A0A8X6QUM4_NEPPI</name>